<evidence type="ECO:0008006" key="4">
    <source>
        <dbReference type="Google" id="ProtNLM"/>
    </source>
</evidence>
<gene>
    <name evidence="2" type="ORF">EG799_04590</name>
</gene>
<dbReference type="EMBL" id="RPFZ01000001">
    <property type="protein sequence ID" value="RPF70974.1"/>
    <property type="molecule type" value="Genomic_DNA"/>
</dbReference>
<dbReference type="AlphaFoldDB" id="A0A3N5CPQ3"/>
<evidence type="ECO:0000256" key="1">
    <source>
        <dbReference type="SAM" id="MobiDB-lite"/>
    </source>
</evidence>
<dbReference type="RefSeq" id="WP_123878973.1">
    <property type="nucleotide sequence ID" value="NZ_RPFZ01000001.1"/>
</dbReference>
<accession>A0A3N5CPQ3</accession>
<comment type="caution">
    <text evidence="2">The sequence shown here is derived from an EMBL/GenBank/DDBJ whole genome shotgun (WGS) entry which is preliminary data.</text>
</comment>
<feature type="compositionally biased region" description="Basic and acidic residues" evidence="1">
    <location>
        <begin position="52"/>
        <end position="66"/>
    </location>
</feature>
<proteinExistence type="predicted"/>
<evidence type="ECO:0000313" key="2">
    <source>
        <dbReference type="EMBL" id="RPF70974.1"/>
    </source>
</evidence>
<sequence>MSAVLCLLGASVILSGCEDPLAERQAAAEAQIAARAASAAPAAPRAPARTVTPKERDAVLRLRDQQRGTTEGTDGDEPLVVDADAASLMDETQGFDPAPMDDAQGFDPSSEDSLAAQGWGTAAN</sequence>
<protein>
    <recommendedName>
        <fullName evidence="4">DUF3035 domain-containing protein</fullName>
    </recommendedName>
</protein>
<dbReference type="Proteomes" id="UP000275232">
    <property type="component" value="Unassembled WGS sequence"/>
</dbReference>
<feature type="region of interest" description="Disordered" evidence="1">
    <location>
        <begin position="36"/>
        <end position="124"/>
    </location>
</feature>
<evidence type="ECO:0000313" key="3">
    <source>
        <dbReference type="Proteomes" id="UP000275232"/>
    </source>
</evidence>
<reference evidence="2 3" key="1">
    <citation type="submission" date="2018-11" db="EMBL/GenBank/DDBJ databases">
        <title>Erythrobacter spongiae sp. nov., isolated from a marine sponge.</title>
        <authorList>
            <person name="Zhuang L."/>
            <person name="Luo L."/>
        </authorList>
    </citation>
    <scope>NUCLEOTIDE SEQUENCE [LARGE SCALE GENOMIC DNA]</scope>
    <source>
        <strain evidence="2 3">HN-E23</strain>
    </source>
</reference>
<organism evidence="2 3">
    <name type="scientific">Aurantiacibacter spongiae</name>
    <dbReference type="NCBI Taxonomy" id="2488860"/>
    <lineage>
        <taxon>Bacteria</taxon>
        <taxon>Pseudomonadati</taxon>
        <taxon>Pseudomonadota</taxon>
        <taxon>Alphaproteobacteria</taxon>
        <taxon>Sphingomonadales</taxon>
        <taxon>Erythrobacteraceae</taxon>
        <taxon>Aurantiacibacter</taxon>
    </lineage>
</organism>
<feature type="compositionally biased region" description="Low complexity" evidence="1">
    <location>
        <begin position="36"/>
        <end position="49"/>
    </location>
</feature>
<keyword evidence="3" id="KW-1185">Reference proteome</keyword>
<name>A0A3N5CPQ3_9SPHN</name>